<dbReference type="Proteomes" id="UP000027821">
    <property type="component" value="Unassembled WGS sequence"/>
</dbReference>
<feature type="domain" description="HTH LytTR-type" evidence="1">
    <location>
        <begin position="1"/>
        <end position="49"/>
    </location>
</feature>
<sequence length="81" mass="9618">MKDYIQLYLKERKIITYLTMKRIEEILPANEFMRVSRSYIIRKSAIKSINGNMLETTVGEEVMIGGTYTEAIRNEINEWLR</sequence>
<accession>A0A074LPS8</accession>
<dbReference type="eggNOG" id="COG3279">
    <property type="taxonomic scope" value="Bacteria"/>
</dbReference>
<dbReference type="Gene3D" id="2.40.50.1020">
    <property type="entry name" value="LytTr DNA-binding domain"/>
    <property type="match status" value="1"/>
</dbReference>
<evidence type="ECO:0000259" key="1">
    <source>
        <dbReference type="PROSITE" id="PS50930"/>
    </source>
</evidence>
<dbReference type="AlphaFoldDB" id="A0A074LPS8"/>
<reference evidence="2 3" key="1">
    <citation type="submission" date="2014-04" db="EMBL/GenBank/DDBJ databases">
        <title>Characterization and application of a salt tolerant electro-active bacterium.</title>
        <authorList>
            <person name="Yang L."/>
            <person name="Wei S."/>
            <person name="Tay Q.X.M."/>
        </authorList>
    </citation>
    <scope>NUCLEOTIDE SEQUENCE [LARGE SCALE GENOMIC DNA]</scope>
    <source>
        <strain evidence="2 3">LY1</strain>
    </source>
</reference>
<evidence type="ECO:0000313" key="2">
    <source>
        <dbReference type="EMBL" id="KEO75952.1"/>
    </source>
</evidence>
<dbReference type="OrthoDB" id="1646880at2"/>
<comment type="caution">
    <text evidence="2">The sequence shown here is derived from an EMBL/GenBank/DDBJ whole genome shotgun (WGS) entry which is preliminary data.</text>
</comment>
<name>A0A074LPS8_9BACT</name>
<dbReference type="PROSITE" id="PS50930">
    <property type="entry name" value="HTH_LYTTR"/>
    <property type="match status" value="1"/>
</dbReference>
<dbReference type="SMART" id="SM00850">
    <property type="entry name" value="LytTR"/>
    <property type="match status" value="1"/>
</dbReference>
<proteinExistence type="predicted"/>
<organism evidence="2 3">
    <name type="scientific">Anditalea andensis</name>
    <dbReference type="NCBI Taxonomy" id="1048983"/>
    <lineage>
        <taxon>Bacteria</taxon>
        <taxon>Pseudomonadati</taxon>
        <taxon>Bacteroidota</taxon>
        <taxon>Cytophagia</taxon>
        <taxon>Cytophagales</taxon>
        <taxon>Cytophagaceae</taxon>
        <taxon>Anditalea</taxon>
    </lineage>
</organism>
<dbReference type="GO" id="GO:0003677">
    <property type="term" value="F:DNA binding"/>
    <property type="evidence" value="ECO:0007669"/>
    <property type="project" value="InterPro"/>
</dbReference>
<dbReference type="EMBL" id="JMIH01000001">
    <property type="protein sequence ID" value="KEO75952.1"/>
    <property type="molecule type" value="Genomic_DNA"/>
</dbReference>
<dbReference type="STRING" id="1048983.EL17_00120"/>
<keyword evidence="3" id="KW-1185">Reference proteome</keyword>
<evidence type="ECO:0000313" key="3">
    <source>
        <dbReference type="Proteomes" id="UP000027821"/>
    </source>
</evidence>
<dbReference type="Pfam" id="PF04397">
    <property type="entry name" value="LytTR"/>
    <property type="match status" value="1"/>
</dbReference>
<gene>
    <name evidence="2" type="ORF">EL17_00120</name>
</gene>
<protein>
    <recommendedName>
        <fullName evidence="1">HTH LytTR-type domain-containing protein</fullName>
    </recommendedName>
</protein>
<dbReference type="InterPro" id="IPR007492">
    <property type="entry name" value="LytTR_DNA-bd_dom"/>
</dbReference>